<reference evidence="1" key="1">
    <citation type="submission" date="2024-07" db="EMBL/GenBank/DDBJ databases">
        <title>Metagenome and Metagenome-Assembled Genomes of Archaea from a hot spring from the geothermal field of Los Azufres, Mexico.</title>
        <authorList>
            <person name="Marin-Paredes R."/>
            <person name="Martinez-Romero E."/>
            <person name="Servin-Garciduenas L.E."/>
        </authorList>
    </citation>
    <scope>NUCLEOTIDE SEQUENCE</scope>
</reference>
<gene>
    <name evidence="1" type="ORF">TU35_007715</name>
</gene>
<comment type="caution">
    <text evidence="1">The sequence shown here is derived from an EMBL/GenBank/DDBJ whole genome shotgun (WGS) entry which is preliminary data.</text>
</comment>
<evidence type="ECO:0000313" key="2">
    <source>
        <dbReference type="Proteomes" id="UP000033636"/>
    </source>
</evidence>
<accession>A0ACC6V210</accession>
<organism evidence="1 2">
    <name type="scientific">Thermoproteus sp. AZ2</name>
    <dbReference type="NCBI Taxonomy" id="1609232"/>
    <lineage>
        <taxon>Archaea</taxon>
        <taxon>Thermoproteota</taxon>
        <taxon>Thermoprotei</taxon>
        <taxon>Thermoproteales</taxon>
        <taxon>Thermoproteaceae</taxon>
        <taxon>Thermoproteus</taxon>
    </lineage>
</organism>
<protein>
    <submittedName>
        <fullName evidence="1">Radical SAM protein</fullName>
    </submittedName>
</protein>
<proteinExistence type="predicted"/>
<evidence type="ECO:0000313" key="1">
    <source>
        <dbReference type="EMBL" id="MFB6491109.1"/>
    </source>
</evidence>
<dbReference type="Proteomes" id="UP000033636">
    <property type="component" value="Unassembled WGS sequence"/>
</dbReference>
<name>A0ACC6V210_9CREN</name>
<dbReference type="EMBL" id="JZWT02000021">
    <property type="protein sequence ID" value="MFB6491109.1"/>
    <property type="molecule type" value="Genomic_DNA"/>
</dbReference>
<sequence>MRVVEIRVKSALSRSGLPEYDYALNPYLGCSHGCRYCYAKDFTRGEPGEKWGEVVYVKVNLPEVLAREVRSLEPGVVGVSTITDPYQPIEAKYRLTRKSLEILLGAGFRASIQTKSTYVLKDMDLLFVHRRAVDVGLTITTFRPEVAKALEPGAPPPRARAAALSYIAELGVRTWVFLGPIIKGVNDSEDDWRPVLEVAARTHSEVTIDRYRPRPGADLMLASIGVRPAADPAWWSALAAKIKGECASLGLVCRTAEEEWREARSRGRGGVGLDKFL</sequence>